<dbReference type="Pfam" id="PF07731">
    <property type="entry name" value="Cu-oxidase_2"/>
    <property type="match status" value="1"/>
</dbReference>
<dbReference type="OMA" id="YQLDVMS"/>
<dbReference type="Proteomes" id="UP000007241">
    <property type="component" value="Unassembled WGS sequence"/>
</dbReference>
<dbReference type="Pfam" id="PF07732">
    <property type="entry name" value="Cu-oxidase_3"/>
    <property type="match status" value="1"/>
</dbReference>
<organism evidence="5 6">
    <name type="scientific">Batrachochytrium dendrobatidis (strain JAM81 / FGSC 10211)</name>
    <name type="common">Frog chytrid fungus</name>
    <dbReference type="NCBI Taxonomy" id="684364"/>
    <lineage>
        <taxon>Eukaryota</taxon>
        <taxon>Fungi</taxon>
        <taxon>Fungi incertae sedis</taxon>
        <taxon>Chytridiomycota</taxon>
        <taxon>Chytridiomycota incertae sedis</taxon>
        <taxon>Chytridiomycetes</taxon>
        <taxon>Rhizophydiales</taxon>
        <taxon>Rhizophydiales incertae sedis</taxon>
        <taxon>Batrachochytrium</taxon>
    </lineage>
</organism>
<evidence type="ECO:0000256" key="1">
    <source>
        <dbReference type="ARBA" id="ARBA00010609"/>
    </source>
</evidence>
<dbReference type="Gene3D" id="2.60.40.420">
    <property type="entry name" value="Cupredoxins - blue copper proteins"/>
    <property type="match status" value="3"/>
</dbReference>
<sequence>MEMISMKLEKFVDSLPLMETIKPQRKDKKAAYYEIRMEEFKQKLHRDLRPTKLWGYNRQFPGPTIDSNQGEAVQVKWINSLPSKHFLPIDTSILVGMYIIRGPQEEALQLPTEEYEIPLIILDRSFNPDGSLFYPSQPDDAASNLPNPSILPAHLGDTILVNGKVWPYLEVEPRKYRFRILNASNTRTYRLSLDAGLPFYQIGSDGGLLRKMVEMSSFVIEPAVRVDLIIDFSKYQGQKVILKNDLGANADPEDETNEVMQFHVNLPLTGKDDSIIPKELSYIPTLKHNNVKTIRNLKLVGSEDEYGRPLLLLNNKKWMDPITENPRLGSTEIWSFMNVTGFTHPMHIHLIQFQVLDRQPFDLELYNKDGTILFTGPPTVPAANERGWKDTIPAPSAQFTRVIAKFAPYTGDYVWHCHILEHEDYDMMRPFTIIVSEATDND</sequence>
<dbReference type="PANTHER" id="PTHR48267">
    <property type="entry name" value="CUPREDOXIN SUPERFAMILY PROTEIN"/>
    <property type="match status" value="1"/>
</dbReference>
<dbReference type="GO" id="GO:0016491">
    <property type="term" value="F:oxidoreductase activity"/>
    <property type="evidence" value="ECO:0000318"/>
    <property type="project" value="GO_Central"/>
</dbReference>
<dbReference type="InterPro" id="IPR011706">
    <property type="entry name" value="Cu-oxidase_C"/>
</dbReference>
<evidence type="ECO:0000313" key="6">
    <source>
        <dbReference type="Proteomes" id="UP000007241"/>
    </source>
</evidence>
<evidence type="ECO:0000259" key="3">
    <source>
        <dbReference type="Pfam" id="PF07731"/>
    </source>
</evidence>
<dbReference type="AlphaFoldDB" id="F4PFZ6"/>
<dbReference type="GO" id="GO:0005507">
    <property type="term" value="F:copper ion binding"/>
    <property type="evidence" value="ECO:0007669"/>
    <property type="project" value="InterPro"/>
</dbReference>
<dbReference type="InterPro" id="IPR045087">
    <property type="entry name" value="Cu-oxidase_fam"/>
</dbReference>
<protein>
    <recommendedName>
        <fullName evidence="7">Plastocyanin-like domain-containing protein</fullName>
    </recommendedName>
</protein>
<dbReference type="HOGENOM" id="CLU_009100_4_0_1"/>
<gene>
    <name evidence="5" type="ORF">BATDEDRAFT_93287</name>
</gene>
<name>F4PFZ6_BATDJ</name>
<dbReference type="OrthoDB" id="262547at2759"/>
<feature type="domain" description="Plastocyanin-like" evidence="3">
    <location>
        <begin position="309"/>
        <end position="433"/>
    </location>
</feature>
<keyword evidence="2" id="KW-0186">Copper</keyword>
<dbReference type="STRING" id="684364.F4PFZ6"/>
<dbReference type="InParanoid" id="F4PFZ6"/>
<evidence type="ECO:0000259" key="4">
    <source>
        <dbReference type="Pfam" id="PF07732"/>
    </source>
</evidence>
<dbReference type="CDD" id="cd13891">
    <property type="entry name" value="CuRO_3_CotA_like"/>
    <property type="match status" value="1"/>
</dbReference>
<dbReference type="CDD" id="cd13868">
    <property type="entry name" value="CuRO_2_CotA_like"/>
    <property type="match status" value="1"/>
</dbReference>
<reference evidence="5 6" key="1">
    <citation type="submission" date="2009-12" db="EMBL/GenBank/DDBJ databases">
        <title>The draft genome of Batrachochytrium dendrobatidis.</title>
        <authorList>
            <consortium name="US DOE Joint Genome Institute (JGI-PGF)"/>
            <person name="Kuo A."/>
            <person name="Salamov A."/>
            <person name="Schmutz J."/>
            <person name="Lucas S."/>
            <person name="Pitluck S."/>
            <person name="Rosenblum E."/>
            <person name="Stajich J."/>
            <person name="Eisen M."/>
            <person name="Grigoriev I.V."/>
        </authorList>
    </citation>
    <scope>NUCLEOTIDE SEQUENCE [LARGE SCALE GENOMIC DNA]</scope>
    <source>
        <strain evidence="6">JAM81 / FGSC 10211</strain>
    </source>
</reference>
<comment type="similarity">
    <text evidence="1">Belongs to the multicopper oxidase family.</text>
</comment>
<dbReference type="EMBL" id="GL882985">
    <property type="protein sequence ID" value="EGF75846.1"/>
    <property type="molecule type" value="Genomic_DNA"/>
</dbReference>
<dbReference type="SUPFAM" id="SSF49503">
    <property type="entry name" value="Cupredoxins"/>
    <property type="match status" value="3"/>
</dbReference>
<evidence type="ECO:0008006" key="7">
    <source>
        <dbReference type="Google" id="ProtNLM"/>
    </source>
</evidence>
<feature type="domain" description="Plastocyanin-like" evidence="4">
    <location>
        <begin position="50"/>
        <end position="85"/>
    </location>
</feature>
<dbReference type="InterPro" id="IPR008972">
    <property type="entry name" value="Cupredoxin"/>
</dbReference>
<dbReference type="PANTHER" id="PTHR48267:SF1">
    <property type="entry name" value="BILIRUBIN OXIDASE"/>
    <property type="match status" value="1"/>
</dbReference>
<accession>F4PFZ6</accession>
<proteinExistence type="inferred from homology"/>
<keyword evidence="6" id="KW-1185">Reference proteome</keyword>
<evidence type="ECO:0000256" key="2">
    <source>
        <dbReference type="ARBA" id="ARBA00023008"/>
    </source>
</evidence>
<dbReference type="InterPro" id="IPR011707">
    <property type="entry name" value="Cu-oxidase-like_N"/>
</dbReference>
<evidence type="ECO:0000313" key="5">
    <source>
        <dbReference type="EMBL" id="EGF75846.1"/>
    </source>
</evidence>